<proteinExistence type="predicted"/>
<keyword evidence="2" id="KW-1185">Reference proteome</keyword>
<name>A0A239IWB3_9BACT</name>
<evidence type="ECO:0000313" key="2">
    <source>
        <dbReference type="Proteomes" id="UP000198432"/>
    </source>
</evidence>
<protein>
    <submittedName>
        <fullName evidence="1">Uncharacterized protein</fullName>
    </submittedName>
</protein>
<reference evidence="2" key="1">
    <citation type="submission" date="2017-06" db="EMBL/GenBank/DDBJ databases">
        <authorList>
            <person name="Varghese N."/>
            <person name="Submissions S."/>
        </authorList>
    </citation>
    <scope>NUCLEOTIDE SEQUENCE [LARGE SCALE GENOMIC DNA]</scope>
    <source>
        <strain evidence="2">NKM1</strain>
    </source>
</reference>
<dbReference type="Proteomes" id="UP000198432">
    <property type="component" value="Unassembled WGS sequence"/>
</dbReference>
<organism evidence="1 2">
    <name type="scientific">Pontibacter ummariensis</name>
    <dbReference type="NCBI Taxonomy" id="1610492"/>
    <lineage>
        <taxon>Bacteria</taxon>
        <taxon>Pseudomonadati</taxon>
        <taxon>Bacteroidota</taxon>
        <taxon>Cytophagia</taxon>
        <taxon>Cytophagales</taxon>
        <taxon>Hymenobacteraceae</taxon>
        <taxon>Pontibacter</taxon>
    </lineage>
</organism>
<gene>
    <name evidence="1" type="ORF">SAMN06296052_11943</name>
</gene>
<dbReference type="AlphaFoldDB" id="A0A239IWB3"/>
<accession>A0A239IWB3</accession>
<dbReference type="EMBL" id="FZOQ01000019">
    <property type="protein sequence ID" value="SNS97849.1"/>
    <property type="molecule type" value="Genomic_DNA"/>
</dbReference>
<sequence>MLVLKLVFPAFVQSYWFKEIDLLVLCLKKHLEVIG</sequence>
<evidence type="ECO:0000313" key="1">
    <source>
        <dbReference type="EMBL" id="SNS97849.1"/>
    </source>
</evidence>